<name>A0A0D0ASB1_9AGAM</name>
<protein>
    <submittedName>
        <fullName evidence="2">Unplaced genomic scaffold CY34scaffold_563, whole genome shotgun sequence</fullName>
    </submittedName>
</protein>
<proteinExistence type="predicted"/>
<dbReference type="EMBL" id="KN835694">
    <property type="protein sequence ID" value="KIK34858.1"/>
    <property type="molecule type" value="Genomic_DNA"/>
</dbReference>
<evidence type="ECO:0000256" key="1">
    <source>
        <dbReference type="SAM" id="MobiDB-lite"/>
    </source>
</evidence>
<reference evidence="3" key="2">
    <citation type="submission" date="2015-01" db="EMBL/GenBank/DDBJ databases">
        <title>Evolutionary Origins and Diversification of the Mycorrhizal Mutualists.</title>
        <authorList>
            <consortium name="DOE Joint Genome Institute"/>
            <consortium name="Mycorrhizal Genomics Consortium"/>
            <person name="Kohler A."/>
            <person name="Kuo A."/>
            <person name="Nagy L.G."/>
            <person name="Floudas D."/>
            <person name="Copeland A."/>
            <person name="Barry K.W."/>
            <person name="Cichocki N."/>
            <person name="Veneault-Fourrey C."/>
            <person name="LaButti K."/>
            <person name="Lindquist E.A."/>
            <person name="Lipzen A."/>
            <person name="Lundell T."/>
            <person name="Morin E."/>
            <person name="Murat C."/>
            <person name="Riley R."/>
            <person name="Ohm R."/>
            <person name="Sun H."/>
            <person name="Tunlid A."/>
            <person name="Henrissat B."/>
            <person name="Grigoriev I.V."/>
            <person name="Hibbett D.S."/>
            <person name="Martin F."/>
        </authorList>
    </citation>
    <scope>NUCLEOTIDE SEQUENCE [LARGE SCALE GENOMIC DNA]</scope>
    <source>
        <strain evidence="3">UH-Slu-Lm8-n1</strain>
    </source>
</reference>
<dbReference type="Proteomes" id="UP000054485">
    <property type="component" value="Unassembled WGS sequence"/>
</dbReference>
<evidence type="ECO:0000313" key="3">
    <source>
        <dbReference type="Proteomes" id="UP000054485"/>
    </source>
</evidence>
<sequence length="194" mass="20931">MHSLTPTVPVSLLPLGPMRDQKNSMAADAPRAPPRTLSNAYQNLSSPIKIFSEWDDGPPTNRRNSEPAPPPSAGPAPNQAMRGSRRTCTSTFPHSQVRGSVVEPPGPSSFVIAEVHEAAVLESGGFLKSSMGCRYVIAPEYTHGLPYFHHRLKRTHWAATRSCRPGFTIYGDSPSPSGFIRASTAPASRCKAEP</sequence>
<accession>A0A0D0ASB1</accession>
<feature type="compositionally biased region" description="Polar residues" evidence="1">
    <location>
        <begin position="86"/>
        <end position="98"/>
    </location>
</feature>
<feature type="compositionally biased region" description="Low complexity" evidence="1">
    <location>
        <begin position="1"/>
        <end position="17"/>
    </location>
</feature>
<keyword evidence="3" id="KW-1185">Reference proteome</keyword>
<dbReference type="HOGENOM" id="CLU_1403277_0_0_1"/>
<dbReference type="AlphaFoldDB" id="A0A0D0ASB1"/>
<organism evidence="2 3">
    <name type="scientific">Suillus luteus UH-Slu-Lm8-n1</name>
    <dbReference type="NCBI Taxonomy" id="930992"/>
    <lineage>
        <taxon>Eukaryota</taxon>
        <taxon>Fungi</taxon>
        <taxon>Dikarya</taxon>
        <taxon>Basidiomycota</taxon>
        <taxon>Agaricomycotina</taxon>
        <taxon>Agaricomycetes</taxon>
        <taxon>Agaricomycetidae</taxon>
        <taxon>Boletales</taxon>
        <taxon>Suillineae</taxon>
        <taxon>Suillaceae</taxon>
        <taxon>Suillus</taxon>
    </lineage>
</organism>
<dbReference type="InParanoid" id="A0A0D0ASB1"/>
<reference evidence="2 3" key="1">
    <citation type="submission" date="2014-04" db="EMBL/GenBank/DDBJ databases">
        <authorList>
            <consortium name="DOE Joint Genome Institute"/>
            <person name="Kuo A."/>
            <person name="Ruytinx J."/>
            <person name="Rineau F."/>
            <person name="Colpaert J."/>
            <person name="Kohler A."/>
            <person name="Nagy L.G."/>
            <person name="Floudas D."/>
            <person name="Copeland A."/>
            <person name="Barry K.W."/>
            <person name="Cichocki N."/>
            <person name="Veneault-Fourrey C."/>
            <person name="LaButti K."/>
            <person name="Lindquist E.A."/>
            <person name="Lipzen A."/>
            <person name="Lundell T."/>
            <person name="Morin E."/>
            <person name="Murat C."/>
            <person name="Sun H."/>
            <person name="Tunlid A."/>
            <person name="Henrissat B."/>
            <person name="Grigoriev I.V."/>
            <person name="Hibbett D.S."/>
            <person name="Martin F."/>
            <person name="Nordberg H.P."/>
            <person name="Cantor M.N."/>
            <person name="Hua S.X."/>
        </authorList>
    </citation>
    <scope>NUCLEOTIDE SEQUENCE [LARGE SCALE GENOMIC DNA]</scope>
    <source>
        <strain evidence="2 3">UH-Slu-Lm8-n1</strain>
    </source>
</reference>
<feature type="region of interest" description="Disordered" evidence="1">
    <location>
        <begin position="1"/>
        <end position="101"/>
    </location>
</feature>
<gene>
    <name evidence="2" type="ORF">CY34DRAFT_17434</name>
</gene>
<feature type="compositionally biased region" description="Polar residues" evidence="1">
    <location>
        <begin position="36"/>
        <end position="46"/>
    </location>
</feature>
<evidence type="ECO:0000313" key="2">
    <source>
        <dbReference type="EMBL" id="KIK34858.1"/>
    </source>
</evidence>